<sequence length="261" mass="27875">MPSPTPNPPVPTSPVARIARTSLLIAVVTLLIAVGCLVVGVTLGVRTVTEDAAERVTVTVTAVGSHRERRGSRRSRHRVDVRHVEVTAADGRSGRLDSEDLEVGDTAEVWRTKDDGALSVDDPSGIDVADGVVVGALAAASLLFGTIATGSFRRAGRLRRTDVANAPRIVLALDRATLDAEPHRTREGGALNLPLRVVESDDPRTPVGRTENLTISPQVDPVDLSSGIPTTWEGRVLHRGALMRVVALRTRPDAPWWVTDL</sequence>
<reference evidence="2 3" key="1">
    <citation type="journal article" date="2016" name="Int. J. Syst. Evol. Microbiol.">
        <title>Nocardioides albidus sp. nov., an actinobacterium isolated from garden soil.</title>
        <authorList>
            <person name="Singh H."/>
            <person name="Du J."/>
            <person name="Trinh H."/>
            <person name="Won K."/>
            <person name="Yang J.E."/>
            <person name="Yin C."/>
            <person name="Kook M."/>
            <person name="Yi T.H."/>
        </authorList>
    </citation>
    <scope>NUCLEOTIDE SEQUENCE [LARGE SCALE GENOMIC DNA]</scope>
    <source>
        <strain evidence="2 3">CCTCC AB 2015297</strain>
    </source>
</reference>
<dbReference type="AlphaFoldDB" id="A0A5C4VLB6"/>
<keyword evidence="1" id="KW-0812">Transmembrane</keyword>
<keyword evidence="1" id="KW-0472">Membrane</keyword>
<keyword evidence="3" id="KW-1185">Reference proteome</keyword>
<name>A0A5C4VLB6_9ACTN</name>
<comment type="caution">
    <text evidence="2">The sequence shown here is derived from an EMBL/GenBank/DDBJ whole genome shotgun (WGS) entry which is preliminary data.</text>
</comment>
<keyword evidence="1" id="KW-1133">Transmembrane helix</keyword>
<dbReference type="Proteomes" id="UP000313231">
    <property type="component" value="Unassembled WGS sequence"/>
</dbReference>
<evidence type="ECO:0000313" key="2">
    <source>
        <dbReference type="EMBL" id="TNM36567.1"/>
    </source>
</evidence>
<proteinExistence type="predicted"/>
<gene>
    <name evidence="2" type="ORF">FHP29_20795</name>
</gene>
<evidence type="ECO:0000256" key="1">
    <source>
        <dbReference type="SAM" id="Phobius"/>
    </source>
</evidence>
<evidence type="ECO:0000313" key="3">
    <source>
        <dbReference type="Proteomes" id="UP000313231"/>
    </source>
</evidence>
<dbReference type="OrthoDB" id="3829257at2"/>
<dbReference type="RefSeq" id="WP_139624751.1">
    <property type="nucleotide sequence ID" value="NZ_VDMP01000027.1"/>
</dbReference>
<feature type="transmembrane region" description="Helical" evidence="1">
    <location>
        <begin position="132"/>
        <end position="152"/>
    </location>
</feature>
<dbReference type="EMBL" id="VDMP01000027">
    <property type="protein sequence ID" value="TNM36567.1"/>
    <property type="molecule type" value="Genomic_DNA"/>
</dbReference>
<accession>A0A5C4VLB6</accession>
<organism evidence="2 3">
    <name type="scientific">Nocardioides albidus</name>
    <dbReference type="NCBI Taxonomy" id="1517589"/>
    <lineage>
        <taxon>Bacteria</taxon>
        <taxon>Bacillati</taxon>
        <taxon>Actinomycetota</taxon>
        <taxon>Actinomycetes</taxon>
        <taxon>Propionibacteriales</taxon>
        <taxon>Nocardioidaceae</taxon>
        <taxon>Nocardioides</taxon>
    </lineage>
</organism>
<protein>
    <submittedName>
        <fullName evidence="2">Uncharacterized protein</fullName>
    </submittedName>
</protein>
<feature type="transmembrane region" description="Helical" evidence="1">
    <location>
        <begin position="23"/>
        <end position="45"/>
    </location>
</feature>